<dbReference type="AlphaFoldDB" id="A0A0F9YZH0"/>
<gene>
    <name evidence="1" type="ORF">UR21_C0005G0003</name>
</gene>
<dbReference type="Proteomes" id="UP000034803">
    <property type="component" value="Unassembled WGS sequence"/>
</dbReference>
<comment type="caution">
    <text evidence="1">The sequence shown here is derived from an EMBL/GenBank/DDBJ whole genome shotgun (WGS) entry which is preliminary data.</text>
</comment>
<evidence type="ECO:0000313" key="2">
    <source>
        <dbReference type="Proteomes" id="UP000034803"/>
    </source>
</evidence>
<proteinExistence type="predicted"/>
<dbReference type="EMBL" id="LBOI01000005">
    <property type="protein sequence ID" value="KKP31781.1"/>
    <property type="molecule type" value="Genomic_DNA"/>
</dbReference>
<reference evidence="1 2" key="1">
    <citation type="journal article" date="2015" name="Nature">
        <title>rRNA introns, odd ribosomes, and small enigmatic genomes across a large radiation of phyla.</title>
        <authorList>
            <person name="Brown C.T."/>
            <person name="Hug L.A."/>
            <person name="Thomas B.C."/>
            <person name="Sharon I."/>
            <person name="Castelle C.J."/>
            <person name="Singh A."/>
            <person name="Wilkins M.J."/>
            <person name="Williams K.H."/>
            <person name="Banfield J.F."/>
        </authorList>
    </citation>
    <scope>NUCLEOTIDE SEQUENCE [LARGE SCALE GENOMIC DNA]</scope>
</reference>
<evidence type="ECO:0000313" key="1">
    <source>
        <dbReference type="EMBL" id="KKP31781.1"/>
    </source>
</evidence>
<name>A0A0F9YZH0_9BACT</name>
<accession>A0A0F9YZH0</accession>
<dbReference type="Gene3D" id="3.30.870.10">
    <property type="entry name" value="Endonuclease Chain A"/>
    <property type="match status" value="1"/>
</dbReference>
<protein>
    <submittedName>
        <fullName evidence="1">Uncharacterized protein</fullName>
    </submittedName>
</protein>
<sequence>MEMFNQPHSRLFGEKLQEILLSGNFDTFYMIVAYTKESGVIRLKPFVETFKLSGGVVKAVVGIDQKLTSIQGLALLMPLCDEIYVYHSENPMQTFHPKAYAFVKEGEKSIVLIGSNNLTSGGLYTNYEFGSCHEYNLRDKSQMQHFNEFKKAFEFYSTPSKCSKNLSPELFKKMVEAGHYLSDEKKEIKRVFSKTGEMVVSEKLFGSEVFKAPRIQPVQSKLVGETSKTPEELGELLIIPSLPKGNLVWEKQLNKSDILIAEGKTNPTGGLRLTQAKWIDEGRVIDQTKYFREKLFGSFEWTEIKQNPKVDVANILFNVTILGEEIGTHLLRVRHKPSGEAEQGNYTTSISWGEISSFITKQNLTNKKLKMYSPKEGQEPFFIEIN</sequence>
<organism evidence="1 2">
    <name type="scientific">Candidatus Woesebacteria bacterium GW2011_GWC2_31_9</name>
    <dbReference type="NCBI Taxonomy" id="1618586"/>
    <lineage>
        <taxon>Bacteria</taxon>
        <taxon>Candidatus Woeseibacteriota</taxon>
    </lineage>
</organism>